<feature type="signal peptide" evidence="1">
    <location>
        <begin position="1"/>
        <end position="26"/>
    </location>
</feature>
<evidence type="ECO:0000256" key="1">
    <source>
        <dbReference type="SAM" id="SignalP"/>
    </source>
</evidence>
<evidence type="ECO:0000313" key="2">
    <source>
        <dbReference type="EMBL" id="GFO62795.1"/>
    </source>
</evidence>
<dbReference type="AlphaFoldDB" id="A0A6V8MRQ1"/>
<sequence>MLMTKLYLRTMIIFGAALLWASACFASGGKVTYPDGKPVVGAEVNVHLQDVDKYKLTTDANGRFSLPTMEFLDAFVQIKAPDGKAYATVNLPAKVFEAGDVAVVLQSKK</sequence>
<reference evidence="3" key="1">
    <citation type="submission" date="2020-06" db="EMBL/GenBank/DDBJ databases">
        <title>Draft genomic sequecing of Geomonas sp. Red736.</title>
        <authorList>
            <person name="Itoh H."/>
            <person name="Xu Z.X."/>
            <person name="Ushijima N."/>
            <person name="Masuda Y."/>
            <person name="Shiratori Y."/>
            <person name="Senoo K."/>
        </authorList>
    </citation>
    <scope>NUCLEOTIDE SEQUENCE [LARGE SCALE GENOMIC DNA]</scope>
    <source>
        <strain evidence="3">Red736</strain>
    </source>
</reference>
<evidence type="ECO:0008006" key="4">
    <source>
        <dbReference type="Google" id="ProtNLM"/>
    </source>
</evidence>
<dbReference type="Proteomes" id="UP000568888">
    <property type="component" value="Unassembled WGS sequence"/>
</dbReference>
<feature type="chain" id="PRO_5028196667" description="Carboxypeptidase regulatory-like domain-containing protein" evidence="1">
    <location>
        <begin position="27"/>
        <end position="109"/>
    </location>
</feature>
<proteinExistence type="predicted"/>
<dbReference type="EMBL" id="BLXY01000001">
    <property type="protein sequence ID" value="GFO62795.1"/>
    <property type="molecule type" value="Genomic_DNA"/>
</dbReference>
<dbReference type="InterPro" id="IPR008969">
    <property type="entry name" value="CarboxyPept-like_regulatory"/>
</dbReference>
<accession>A0A6V8MRQ1</accession>
<name>A0A6V8MRQ1_9BACT</name>
<dbReference type="Pfam" id="PF13620">
    <property type="entry name" value="CarboxypepD_reg"/>
    <property type="match status" value="1"/>
</dbReference>
<organism evidence="2 3">
    <name type="scientific">Geomonas paludis</name>
    <dbReference type="NCBI Taxonomy" id="2740185"/>
    <lineage>
        <taxon>Bacteria</taxon>
        <taxon>Pseudomonadati</taxon>
        <taxon>Thermodesulfobacteriota</taxon>
        <taxon>Desulfuromonadia</taxon>
        <taxon>Geobacterales</taxon>
        <taxon>Geobacteraceae</taxon>
        <taxon>Geomonas</taxon>
    </lineage>
</organism>
<evidence type="ECO:0000313" key="3">
    <source>
        <dbReference type="Proteomes" id="UP000568888"/>
    </source>
</evidence>
<dbReference type="SUPFAM" id="SSF49464">
    <property type="entry name" value="Carboxypeptidase regulatory domain-like"/>
    <property type="match status" value="1"/>
</dbReference>
<gene>
    <name evidence="2" type="ORF">GMPD_07140</name>
</gene>
<keyword evidence="1" id="KW-0732">Signal</keyword>
<dbReference type="Gene3D" id="2.60.40.1120">
    <property type="entry name" value="Carboxypeptidase-like, regulatory domain"/>
    <property type="match status" value="1"/>
</dbReference>
<comment type="caution">
    <text evidence="2">The sequence shown here is derived from an EMBL/GenBank/DDBJ whole genome shotgun (WGS) entry which is preliminary data.</text>
</comment>
<dbReference type="PROSITE" id="PS51257">
    <property type="entry name" value="PROKAR_LIPOPROTEIN"/>
    <property type="match status" value="1"/>
</dbReference>
<protein>
    <recommendedName>
        <fullName evidence="4">Carboxypeptidase regulatory-like domain-containing protein</fullName>
    </recommendedName>
</protein>